<accession>A0AAQ3UGQ2</accession>
<name>A0AAQ3UGQ2_PASNO</name>
<sequence>MRLKVTKIDSFFKKKDTGDDATVDPGQNESDEWLVAQLDQEEDEEEEEEEEEEIPRQPSPKIRRVDHEGTSVLEVERDPGIRCQIWEYPPDKQDQVVKAYMKHGPYQFVQDVYPPSGSKKHPRRFQAHWFKAFPWLEYSPTKDAAFCFPCFLFHKKPVRRVGSTAFTIKGFKNWKKVNDGTSCAFLTHMGSDGSAHRYSVQCYDNLKNQPCHIEHAVEKQTDEDIRKNRLRLGTSIDAVRWLAFQACPFRGHDESAHSKNQGNFLEMVNLLASYDENVKAVVLGNAPGNAKYTSATIQQEILDLMAFNVQKAIRNEIGDAKFCLIVDESRDESKKEQMALVVRFVDKDGFVREHFLDLIHVNDTYSATLKHELCSVLSFHNLDVKNIRGQGYDGASNMRGEWNSLQAKFLEDCPYAYYVHCFVHQLQLALVGASKEVPEVYNFFEHLATVVNTVLSSSKRNDDLHANQVAEMEHLIELNELETGSGANQIRTLKRPGDTRWSSHYDSVCSLLKLYKPTYLVLKDIATTRGSGTSPSARAKAPGAVKSMMSFDFVFIMHVMRELMGITDLLCKKLQQKSQNIVNAMDDVATTKKLIQNLRDHGWSSLVSDVKTFCNKHGIEIPDMNAYYADYIRSRAKDQLTVEHHYRHDIFTVAVDQQIHELNCRFSEQATELLILCTSLDPKDSFKLLNIDDVCLLASKFYPGDFSEQEINNLRKQLQHYQLVPTNSNFKDLSTVADLCRRLVETGKSEEYYLIDRLIRLVLTLPVSTATTERAFSAMKLVKTRLRNKMGDDFLRDCLVIYIEKEIAIKFTTNRLIDDFYDIKTRRVRLK</sequence>
<feature type="domain" description="TTF-type" evidence="2">
    <location>
        <begin position="121"/>
        <end position="219"/>
    </location>
</feature>
<dbReference type="SMART" id="SM00597">
    <property type="entry name" value="ZnF_TTF"/>
    <property type="match status" value="1"/>
</dbReference>
<gene>
    <name evidence="3" type="ORF">U9M48_037579</name>
</gene>
<dbReference type="Pfam" id="PF14291">
    <property type="entry name" value="DUF4371"/>
    <property type="match status" value="1"/>
</dbReference>
<dbReference type="Pfam" id="PF05699">
    <property type="entry name" value="Dimer_Tnp_hAT"/>
    <property type="match status" value="1"/>
</dbReference>
<proteinExistence type="predicted"/>
<organism evidence="3 4">
    <name type="scientific">Paspalum notatum var. saurae</name>
    <dbReference type="NCBI Taxonomy" id="547442"/>
    <lineage>
        <taxon>Eukaryota</taxon>
        <taxon>Viridiplantae</taxon>
        <taxon>Streptophyta</taxon>
        <taxon>Embryophyta</taxon>
        <taxon>Tracheophyta</taxon>
        <taxon>Spermatophyta</taxon>
        <taxon>Magnoliopsida</taxon>
        <taxon>Liliopsida</taxon>
        <taxon>Poales</taxon>
        <taxon>Poaceae</taxon>
        <taxon>PACMAD clade</taxon>
        <taxon>Panicoideae</taxon>
        <taxon>Andropogonodae</taxon>
        <taxon>Paspaleae</taxon>
        <taxon>Paspalinae</taxon>
        <taxon>Paspalum</taxon>
    </lineage>
</organism>
<dbReference type="SUPFAM" id="SSF53098">
    <property type="entry name" value="Ribonuclease H-like"/>
    <property type="match status" value="1"/>
</dbReference>
<dbReference type="InterPro" id="IPR012337">
    <property type="entry name" value="RNaseH-like_sf"/>
</dbReference>
<feature type="region of interest" description="Disordered" evidence="1">
    <location>
        <begin position="38"/>
        <end position="69"/>
    </location>
</feature>
<dbReference type="AlphaFoldDB" id="A0AAQ3UGQ2"/>
<feature type="compositionally biased region" description="Acidic residues" evidence="1">
    <location>
        <begin position="39"/>
        <end position="53"/>
    </location>
</feature>
<dbReference type="Proteomes" id="UP001341281">
    <property type="component" value="Chromosome 08"/>
</dbReference>
<keyword evidence="4" id="KW-1185">Reference proteome</keyword>
<dbReference type="InterPro" id="IPR055298">
    <property type="entry name" value="AtLOH3-like"/>
</dbReference>
<dbReference type="InterPro" id="IPR025398">
    <property type="entry name" value="DUF4371"/>
</dbReference>
<reference evidence="3 4" key="1">
    <citation type="submission" date="2024-02" db="EMBL/GenBank/DDBJ databases">
        <title>High-quality chromosome-scale genome assembly of Pensacola bahiagrass (Paspalum notatum Flugge var. saurae).</title>
        <authorList>
            <person name="Vega J.M."/>
            <person name="Podio M."/>
            <person name="Orjuela J."/>
            <person name="Siena L.A."/>
            <person name="Pessino S.C."/>
            <person name="Combes M.C."/>
            <person name="Mariac C."/>
            <person name="Albertini E."/>
            <person name="Pupilli F."/>
            <person name="Ortiz J.P.A."/>
            <person name="Leblanc O."/>
        </authorList>
    </citation>
    <scope>NUCLEOTIDE SEQUENCE [LARGE SCALE GENOMIC DNA]</scope>
    <source>
        <strain evidence="3">R1</strain>
        <tissue evidence="3">Leaf</tissue>
    </source>
</reference>
<protein>
    <recommendedName>
        <fullName evidence="2">TTF-type domain-containing protein</fullName>
    </recommendedName>
</protein>
<evidence type="ECO:0000259" key="2">
    <source>
        <dbReference type="SMART" id="SM00597"/>
    </source>
</evidence>
<evidence type="ECO:0000313" key="3">
    <source>
        <dbReference type="EMBL" id="WVZ91399.1"/>
    </source>
</evidence>
<evidence type="ECO:0000313" key="4">
    <source>
        <dbReference type="Proteomes" id="UP001341281"/>
    </source>
</evidence>
<dbReference type="InterPro" id="IPR006580">
    <property type="entry name" value="Znf_TTF"/>
</dbReference>
<dbReference type="GO" id="GO:0046983">
    <property type="term" value="F:protein dimerization activity"/>
    <property type="evidence" value="ECO:0007669"/>
    <property type="project" value="InterPro"/>
</dbReference>
<dbReference type="InterPro" id="IPR008906">
    <property type="entry name" value="HATC_C_dom"/>
</dbReference>
<evidence type="ECO:0000256" key="1">
    <source>
        <dbReference type="SAM" id="MobiDB-lite"/>
    </source>
</evidence>
<dbReference type="PANTHER" id="PTHR11697">
    <property type="entry name" value="GENERAL TRANSCRIPTION FACTOR 2-RELATED ZINC FINGER PROTEIN"/>
    <property type="match status" value="1"/>
</dbReference>
<dbReference type="PANTHER" id="PTHR11697:SF230">
    <property type="entry name" value="ZINC FINGER, MYM DOMAIN CONTAINING 1"/>
    <property type="match status" value="1"/>
</dbReference>
<dbReference type="EMBL" id="CP144752">
    <property type="protein sequence ID" value="WVZ91399.1"/>
    <property type="molecule type" value="Genomic_DNA"/>
</dbReference>